<dbReference type="EMBL" id="LAZR01068704">
    <property type="protein sequence ID" value="KKK49140.1"/>
    <property type="molecule type" value="Genomic_DNA"/>
</dbReference>
<sequence length="115" mass="13550">MHLIDTMQLKFIHTIMRALLDDIEIMFGRQVITSLSRMGDPGVHGTLPLRGTDLRARRIIDAKRKIKWINKYWRYDPDRPKLQVADGHGKGSNYHIHLQVHDNTEEKDGFEKRYI</sequence>
<accession>A0A0F8WLM3</accession>
<comment type="caution">
    <text evidence="1">The sequence shown here is derived from an EMBL/GenBank/DDBJ whole genome shotgun (WGS) entry which is preliminary data.</text>
</comment>
<dbReference type="AlphaFoldDB" id="A0A0F8WLM3"/>
<evidence type="ECO:0000313" key="1">
    <source>
        <dbReference type="EMBL" id="KKK49140.1"/>
    </source>
</evidence>
<reference evidence="1" key="1">
    <citation type="journal article" date="2015" name="Nature">
        <title>Complex archaea that bridge the gap between prokaryotes and eukaryotes.</title>
        <authorList>
            <person name="Spang A."/>
            <person name="Saw J.H."/>
            <person name="Jorgensen S.L."/>
            <person name="Zaremba-Niedzwiedzka K."/>
            <person name="Martijn J."/>
            <person name="Lind A.E."/>
            <person name="van Eijk R."/>
            <person name="Schleper C."/>
            <person name="Guy L."/>
            <person name="Ettema T.J."/>
        </authorList>
    </citation>
    <scope>NUCLEOTIDE SEQUENCE</scope>
</reference>
<name>A0A0F8WLM3_9ZZZZ</name>
<proteinExistence type="predicted"/>
<gene>
    <name evidence="1" type="ORF">LCGC14_3138080</name>
</gene>
<organism evidence="1">
    <name type="scientific">marine sediment metagenome</name>
    <dbReference type="NCBI Taxonomy" id="412755"/>
    <lineage>
        <taxon>unclassified sequences</taxon>
        <taxon>metagenomes</taxon>
        <taxon>ecological metagenomes</taxon>
    </lineage>
</organism>
<protein>
    <submittedName>
        <fullName evidence="1">Uncharacterized protein</fullName>
    </submittedName>
</protein>